<organism evidence="2">
    <name type="scientific">Castor fiber</name>
    <name type="common">Eurasian beaver</name>
    <dbReference type="NCBI Taxonomy" id="10185"/>
    <lineage>
        <taxon>Eukaryota</taxon>
        <taxon>Metazoa</taxon>
        <taxon>Chordata</taxon>
        <taxon>Craniata</taxon>
        <taxon>Vertebrata</taxon>
        <taxon>Euteleostomi</taxon>
        <taxon>Mammalia</taxon>
        <taxon>Eutheria</taxon>
        <taxon>Euarchontoglires</taxon>
        <taxon>Glires</taxon>
        <taxon>Rodentia</taxon>
        <taxon>Castorimorpha</taxon>
        <taxon>Castoridae</taxon>
        <taxon>Castor</taxon>
    </lineage>
</organism>
<sequence>MMANHLVKPESRNSKRPRELESQSQMQDHPEMSSLGKPDSSFSECSGLFYKDESLEKDLSDMSKEINLMLSTYAKILSERAAVDASYVEEIDGLFREANTIENFLIQKRELLRQRFTVIANTLQS</sequence>
<dbReference type="InterPro" id="IPR029193">
    <property type="entry name" value="TEX12"/>
</dbReference>
<feature type="compositionally biased region" description="Basic and acidic residues" evidence="1">
    <location>
        <begin position="7"/>
        <end position="21"/>
    </location>
</feature>
<dbReference type="Pfam" id="PF15219">
    <property type="entry name" value="TEX12"/>
    <property type="match status" value="1"/>
</dbReference>
<evidence type="ECO:0000313" key="2">
    <source>
        <dbReference type="EMBL" id="ANG60435.1"/>
    </source>
</evidence>
<proteinExistence type="evidence at transcript level"/>
<evidence type="ECO:0000256" key="1">
    <source>
        <dbReference type="SAM" id="MobiDB-lite"/>
    </source>
</evidence>
<dbReference type="EMBL" id="KU508523">
    <property type="protein sequence ID" value="ANG60435.1"/>
    <property type="molecule type" value="mRNA"/>
</dbReference>
<protein>
    <submittedName>
        <fullName evidence="2">Testis expressed 12</fullName>
    </submittedName>
</protein>
<feature type="region of interest" description="Disordered" evidence="1">
    <location>
        <begin position="1"/>
        <end position="41"/>
    </location>
</feature>
<accession>A0A173DW58</accession>
<dbReference type="PANTHER" id="PTHR37349">
    <property type="entry name" value="TESTIS-EXPRESSED PROTEIN 12"/>
    <property type="match status" value="1"/>
</dbReference>
<dbReference type="PANTHER" id="PTHR37349:SF1">
    <property type="entry name" value="TESTIS-EXPRESSED PROTEIN 12"/>
    <property type="match status" value="1"/>
</dbReference>
<dbReference type="GO" id="GO:0007130">
    <property type="term" value="P:synaptonemal complex assembly"/>
    <property type="evidence" value="ECO:0007669"/>
    <property type="project" value="TreeGrafter"/>
</dbReference>
<dbReference type="AlphaFoldDB" id="A0A173DW58"/>
<dbReference type="GO" id="GO:0000801">
    <property type="term" value="C:central element"/>
    <property type="evidence" value="ECO:0007669"/>
    <property type="project" value="TreeGrafter"/>
</dbReference>
<name>A0A173DW58_CASFI</name>
<gene>
    <name evidence="2" type="primary">Tex12</name>
</gene>
<reference evidence="2" key="1">
    <citation type="submission" date="2016-01" db="EMBL/GenBank/DDBJ databases">
        <authorList>
            <person name="Oliw E.H."/>
        </authorList>
    </citation>
    <scope>NUCLEOTIDE SEQUENCE</scope>
    <source>
        <tissue evidence="2">Placenta</tissue>
    </source>
</reference>